<evidence type="ECO:0000313" key="7">
    <source>
        <dbReference type="Proteomes" id="UP000460718"/>
    </source>
</evidence>
<dbReference type="Proteomes" id="UP000433483">
    <property type="component" value="Unassembled WGS sequence"/>
</dbReference>
<dbReference type="InterPro" id="IPR038717">
    <property type="entry name" value="Tc1-like_DDE_dom"/>
</dbReference>
<name>A0A6A3LXC0_9STRA</name>
<evidence type="ECO:0000259" key="1">
    <source>
        <dbReference type="Pfam" id="PF13358"/>
    </source>
</evidence>
<feature type="domain" description="Tc1-like transposase DDE" evidence="1">
    <location>
        <begin position="62"/>
        <end position="199"/>
    </location>
</feature>
<dbReference type="AlphaFoldDB" id="A0A6A3LXC0"/>
<reference evidence="2 7" key="1">
    <citation type="submission" date="2018-09" db="EMBL/GenBank/DDBJ databases">
        <title>Genomic investigation of the strawberry pathogen Phytophthora fragariae indicates pathogenicity is determined by transcriptional variation in three key races.</title>
        <authorList>
            <person name="Adams T.M."/>
            <person name="Armitage A.D."/>
            <person name="Sobczyk M.K."/>
            <person name="Bates H.J."/>
            <person name="Dunwell J.M."/>
            <person name="Nellist C.F."/>
            <person name="Harrison R.J."/>
        </authorList>
    </citation>
    <scope>NUCLEOTIDE SEQUENCE [LARGE SCALE GENOMIC DNA]</scope>
    <source>
        <strain evidence="4 6">BC-1</strain>
        <strain evidence="3 5">NOV-27</strain>
        <strain evidence="2 7">SCRP245</strain>
    </source>
</reference>
<sequence>MLVLADYNVDLSLSTISRHLLGMLYTVKQTRIEPSACNREVNKQKRKEFAEALIAHHAEGNRVVYFDETNFNLYTNRKKGKRPIDVLPTSKGPNLQIQCAVSSAIGVVKYHTQRGSIKMHENAAFVDEIYDAVKATDVYKDSYADKKIVVVFDNAPAHSQTEVLVPEREDLVLLRLGPYSPMCNPIENCFSVLKGHIKDY</sequence>
<comment type="caution">
    <text evidence="2">The sequence shown here is derived from an EMBL/GenBank/DDBJ whole genome shotgun (WGS) entry which is preliminary data.</text>
</comment>
<dbReference type="OrthoDB" id="114395at2759"/>
<dbReference type="Proteomes" id="UP000460718">
    <property type="component" value="Unassembled WGS sequence"/>
</dbReference>
<gene>
    <name evidence="4" type="ORF">PF002_g5691</name>
    <name evidence="3" type="ORF">PF005_g5500</name>
    <name evidence="2" type="ORF">PF011_g4293</name>
</gene>
<proteinExistence type="predicted"/>
<dbReference type="Gene3D" id="3.30.420.10">
    <property type="entry name" value="Ribonuclease H-like superfamily/Ribonuclease H"/>
    <property type="match status" value="1"/>
</dbReference>
<evidence type="ECO:0000313" key="3">
    <source>
        <dbReference type="EMBL" id="KAE9225459.1"/>
    </source>
</evidence>
<dbReference type="EMBL" id="QXGD01000189">
    <property type="protein sequence ID" value="KAE9248608.1"/>
    <property type="molecule type" value="Genomic_DNA"/>
</dbReference>
<dbReference type="EMBL" id="QXFW01000154">
    <property type="protein sequence ID" value="KAE9022780.1"/>
    <property type="molecule type" value="Genomic_DNA"/>
</dbReference>
<evidence type="ECO:0000313" key="2">
    <source>
        <dbReference type="EMBL" id="KAE9022780.1"/>
    </source>
</evidence>
<dbReference type="GO" id="GO:0003676">
    <property type="term" value="F:nucleic acid binding"/>
    <property type="evidence" value="ECO:0007669"/>
    <property type="project" value="InterPro"/>
</dbReference>
<dbReference type="EMBL" id="QXGB01000192">
    <property type="protein sequence ID" value="KAE9225459.1"/>
    <property type="molecule type" value="Genomic_DNA"/>
</dbReference>
<keyword evidence="5" id="KW-1185">Reference proteome</keyword>
<organism evidence="2 7">
    <name type="scientific">Phytophthora fragariae</name>
    <dbReference type="NCBI Taxonomy" id="53985"/>
    <lineage>
        <taxon>Eukaryota</taxon>
        <taxon>Sar</taxon>
        <taxon>Stramenopiles</taxon>
        <taxon>Oomycota</taxon>
        <taxon>Peronosporomycetes</taxon>
        <taxon>Peronosporales</taxon>
        <taxon>Peronosporaceae</taxon>
        <taxon>Phytophthora</taxon>
    </lineage>
</organism>
<dbReference type="Pfam" id="PF13358">
    <property type="entry name" value="DDE_3"/>
    <property type="match status" value="1"/>
</dbReference>
<evidence type="ECO:0000313" key="5">
    <source>
        <dbReference type="Proteomes" id="UP000433483"/>
    </source>
</evidence>
<evidence type="ECO:0000313" key="6">
    <source>
        <dbReference type="Proteomes" id="UP000440367"/>
    </source>
</evidence>
<evidence type="ECO:0000313" key="4">
    <source>
        <dbReference type="EMBL" id="KAE9248608.1"/>
    </source>
</evidence>
<accession>A0A6A3LXC0</accession>
<dbReference type="Proteomes" id="UP000440367">
    <property type="component" value="Unassembled WGS sequence"/>
</dbReference>
<protein>
    <recommendedName>
        <fullName evidence="1">Tc1-like transposase DDE domain-containing protein</fullName>
    </recommendedName>
</protein>
<dbReference type="InterPro" id="IPR036397">
    <property type="entry name" value="RNaseH_sf"/>
</dbReference>